<dbReference type="GO" id="GO:0070813">
    <property type="term" value="P:hydrogen sulfide metabolic process"/>
    <property type="evidence" value="ECO:0007669"/>
    <property type="project" value="TreeGrafter"/>
</dbReference>
<sequence length="451" mass="47837">MIEIVAMDTPSLGDRSYLVTDGTVAFVVDPQRDIDRMLAAARERCVRIVDVFETHVHNDYVTGGLALARATGAAYHLNAADPVAFAHDPVGDGDVIEVGTEMRVRALATPGHTFTHLSYVLDAPGRPPAVFTGGSLLYGTSGRPDLLGAEHASELAAAQYGSAHRLADELPDEAEIFPTHGFGSFCSATQSQAASSTIGRERRGNPVLTLDEAAYVESLLAGLDAHPAYYAHMEPINTAGPQAPDLSPPRRADAAELRRRIQDGEWVVDLRSRTAFAAGHMAGTLNFGLDGSLATYLGWLIPWGTPLTLLGRTADDVAAAQRELVRIGVDRPAASATGGPEQWAGAEELASHQVASFADLAAVRHHRPVTVLDVRRDAEWDESHVEGAVHVPLHDLPARLGQVPPGEVWVHCGTGYRASTAASLLAAAGRRVVVVDDEYGSAARTGLAIVC</sequence>
<evidence type="ECO:0000313" key="3">
    <source>
        <dbReference type="EMBL" id="TYC12509.1"/>
    </source>
</evidence>
<dbReference type="Gene3D" id="3.40.250.10">
    <property type="entry name" value="Rhodanese-like domain"/>
    <property type="match status" value="2"/>
</dbReference>
<feature type="domain" description="Rhodanese" evidence="2">
    <location>
        <begin position="365"/>
        <end position="448"/>
    </location>
</feature>
<dbReference type="RefSeq" id="WP_148352449.1">
    <property type="nucleotide sequence ID" value="NZ_VSFF01000009.1"/>
</dbReference>
<dbReference type="InterPro" id="IPR001279">
    <property type="entry name" value="Metallo-B-lactamas"/>
</dbReference>
<dbReference type="SMART" id="SM00849">
    <property type="entry name" value="Lactamase_B"/>
    <property type="match status" value="1"/>
</dbReference>
<dbReference type="CDD" id="cd07724">
    <property type="entry name" value="POD-like_MBL-fold"/>
    <property type="match status" value="1"/>
</dbReference>
<evidence type="ECO:0000313" key="4">
    <source>
        <dbReference type="Proteomes" id="UP000322634"/>
    </source>
</evidence>
<dbReference type="OrthoDB" id="3196337at2"/>
<dbReference type="Pfam" id="PF00581">
    <property type="entry name" value="Rhodanese"/>
    <property type="match status" value="1"/>
</dbReference>
<dbReference type="GO" id="GO:0006749">
    <property type="term" value="P:glutathione metabolic process"/>
    <property type="evidence" value="ECO:0007669"/>
    <property type="project" value="InterPro"/>
</dbReference>
<dbReference type="PROSITE" id="PS50206">
    <property type="entry name" value="RHODANESE_3"/>
    <property type="match status" value="2"/>
</dbReference>
<dbReference type="SMART" id="SM00450">
    <property type="entry name" value="RHOD"/>
    <property type="match status" value="2"/>
</dbReference>
<dbReference type="Gene3D" id="3.60.15.10">
    <property type="entry name" value="Ribonuclease Z/Hydroxyacylglutathione hydrolase-like"/>
    <property type="match status" value="1"/>
</dbReference>
<dbReference type="SUPFAM" id="SSF56281">
    <property type="entry name" value="Metallo-hydrolase/oxidoreductase"/>
    <property type="match status" value="1"/>
</dbReference>
<organism evidence="3 4">
    <name type="scientific">Actinomadura syzygii</name>
    <dbReference type="NCBI Taxonomy" id="1427538"/>
    <lineage>
        <taxon>Bacteria</taxon>
        <taxon>Bacillati</taxon>
        <taxon>Actinomycetota</taxon>
        <taxon>Actinomycetes</taxon>
        <taxon>Streptosporangiales</taxon>
        <taxon>Thermomonosporaceae</taxon>
        <taxon>Actinomadura</taxon>
    </lineage>
</organism>
<dbReference type="PANTHER" id="PTHR43084">
    <property type="entry name" value="PERSULFIDE DIOXYGENASE ETHE1"/>
    <property type="match status" value="1"/>
</dbReference>
<name>A0A5D0U684_9ACTN</name>
<protein>
    <submittedName>
        <fullName evidence="3">MBL fold metallo-hydrolase</fullName>
    </submittedName>
</protein>
<dbReference type="GO" id="GO:0050313">
    <property type="term" value="F:sulfur dioxygenase activity"/>
    <property type="evidence" value="ECO:0007669"/>
    <property type="project" value="InterPro"/>
</dbReference>
<evidence type="ECO:0000256" key="1">
    <source>
        <dbReference type="ARBA" id="ARBA00022723"/>
    </source>
</evidence>
<dbReference type="SUPFAM" id="SSF52821">
    <property type="entry name" value="Rhodanese/Cell cycle control phosphatase"/>
    <property type="match status" value="2"/>
</dbReference>
<dbReference type="InterPro" id="IPR051682">
    <property type="entry name" value="Mito_Persulfide_Diox"/>
</dbReference>
<dbReference type="InterPro" id="IPR036866">
    <property type="entry name" value="RibonucZ/Hydroxyglut_hydro"/>
</dbReference>
<proteinExistence type="predicted"/>
<accession>A0A5D0U684</accession>
<dbReference type="Proteomes" id="UP000322634">
    <property type="component" value="Unassembled WGS sequence"/>
</dbReference>
<dbReference type="EMBL" id="VSFF01000009">
    <property type="protein sequence ID" value="TYC12509.1"/>
    <property type="molecule type" value="Genomic_DNA"/>
</dbReference>
<dbReference type="GO" id="GO:0016787">
    <property type="term" value="F:hydrolase activity"/>
    <property type="evidence" value="ECO:0007669"/>
    <property type="project" value="UniProtKB-KW"/>
</dbReference>
<dbReference type="InterPro" id="IPR036873">
    <property type="entry name" value="Rhodanese-like_dom_sf"/>
</dbReference>
<dbReference type="InterPro" id="IPR001763">
    <property type="entry name" value="Rhodanese-like_dom"/>
</dbReference>
<keyword evidence="1" id="KW-0479">Metal-binding</keyword>
<dbReference type="PANTHER" id="PTHR43084:SF1">
    <property type="entry name" value="PERSULFIDE DIOXYGENASE ETHE1, MITOCHONDRIAL"/>
    <property type="match status" value="1"/>
</dbReference>
<dbReference type="Pfam" id="PF00753">
    <property type="entry name" value="Lactamase_B"/>
    <property type="match status" value="1"/>
</dbReference>
<reference evidence="3 4" key="1">
    <citation type="submission" date="2019-08" db="EMBL/GenBank/DDBJ databases">
        <title>Actinomadura sp. nov. CYP1-5 isolated from mountain soil.</title>
        <authorList>
            <person name="Songsumanus A."/>
            <person name="Kuncharoen N."/>
            <person name="Kudo T."/>
            <person name="Yuki M."/>
            <person name="Igarashi Y."/>
            <person name="Tanasupawat S."/>
        </authorList>
    </citation>
    <scope>NUCLEOTIDE SEQUENCE [LARGE SCALE GENOMIC DNA]</scope>
    <source>
        <strain evidence="3 4">GKU157</strain>
    </source>
</reference>
<comment type="caution">
    <text evidence="3">The sequence shown here is derived from an EMBL/GenBank/DDBJ whole genome shotgun (WGS) entry which is preliminary data.</text>
</comment>
<dbReference type="AlphaFoldDB" id="A0A5D0U684"/>
<keyword evidence="4" id="KW-1185">Reference proteome</keyword>
<dbReference type="InterPro" id="IPR044528">
    <property type="entry name" value="POD-like_MBL-fold"/>
</dbReference>
<dbReference type="CDD" id="cd00158">
    <property type="entry name" value="RHOD"/>
    <property type="match status" value="1"/>
</dbReference>
<keyword evidence="3" id="KW-0378">Hydrolase</keyword>
<feature type="domain" description="Rhodanese" evidence="2">
    <location>
        <begin position="261"/>
        <end position="348"/>
    </location>
</feature>
<gene>
    <name evidence="3" type="ORF">FXF65_25075</name>
</gene>
<evidence type="ECO:0000259" key="2">
    <source>
        <dbReference type="PROSITE" id="PS50206"/>
    </source>
</evidence>
<dbReference type="GO" id="GO:0046872">
    <property type="term" value="F:metal ion binding"/>
    <property type="evidence" value="ECO:0007669"/>
    <property type="project" value="UniProtKB-KW"/>
</dbReference>